<evidence type="ECO:0000313" key="1">
    <source>
        <dbReference type="EMBL" id="SQH76085.1"/>
    </source>
</evidence>
<dbReference type="Proteomes" id="UP000250123">
    <property type="component" value="Chromosome SHEWBE"/>
</dbReference>
<dbReference type="KEGG" id="sbk:SHEWBE_2119"/>
<sequence>MAKKKIRKVKLASLIVVGEGPIDAAFLSHMKIVYDGRETGQSIRITAGDGGCPKDVIKSAIQNRQAEYDKKYVLIDSDITVTDVDFSYARKNGVNIIQSTPVCLEGMLLEVLGERPARTNQGCKEKLHPKLSGLPTCKHSYAVLFTKKVLDKSDKVPIIELKLLMQNKTK</sequence>
<accession>A0A330M225</accession>
<dbReference type="EMBL" id="LS483452">
    <property type="protein sequence ID" value="SQH76085.1"/>
    <property type="molecule type" value="Genomic_DNA"/>
</dbReference>
<dbReference type="RefSeq" id="WP_197713538.1">
    <property type="nucleotide sequence ID" value="NZ_LS483452.1"/>
</dbReference>
<organism evidence="1 2">
    <name type="scientific">Shewanella benthica</name>
    <dbReference type="NCBI Taxonomy" id="43661"/>
    <lineage>
        <taxon>Bacteria</taxon>
        <taxon>Pseudomonadati</taxon>
        <taxon>Pseudomonadota</taxon>
        <taxon>Gammaproteobacteria</taxon>
        <taxon>Alteromonadales</taxon>
        <taxon>Shewanellaceae</taxon>
        <taxon>Shewanella</taxon>
    </lineage>
</organism>
<name>A0A330M225_9GAMM</name>
<dbReference type="AlphaFoldDB" id="A0A330M225"/>
<gene>
    <name evidence="1" type="ORF">SHEWBE_2119</name>
</gene>
<protein>
    <submittedName>
        <fullName evidence="1">Uncharacterized protein</fullName>
    </submittedName>
</protein>
<reference evidence="2" key="1">
    <citation type="submission" date="2018-06" db="EMBL/GenBank/DDBJ databases">
        <authorList>
            <person name="Cea G.-C."/>
            <person name="William W."/>
        </authorList>
    </citation>
    <scope>NUCLEOTIDE SEQUENCE [LARGE SCALE GENOMIC DNA]</scope>
    <source>
        <strain evidence="2">DB21MT-2</strain>
    </source>
</reference>
<proteinExistence type="predicted"/>
<evidence type="ECO:0000313" key="2">
    <source>
        <dbReference type="Proteomes" id="UP000250123"/>
    </source>
</evidence>